<evidence type="ECO:0000256" key="1">
    <source>
        <dbReference type="SAM" id="Phobius"/>
    </source>
</evidence>
<evidence type="ECO:0000313" key="4">
    <source>
        <dbReference type="Proteomes" id="UP001500956"/>
    </source>
</evidence>
<dbReference type="Pfam" id="PF01882">
    <property type="entry name" value="DUF58"/>
    <property type="match status" value="1"/>
</dbReference>
<dbReference type="PANTHER" id="PTHR34351:SF1">
    <property type="entry name" value="SLR1927 PROTEIN"/>
    <property type="match status" value="1"/>
</dbReference>
<accession>A0ABP8YPC3</accession>
<keyword evidence="1" id="KW-0472">Membrane</keyword>
<dbReference type="Proteomes" id="UP001500956">
    <property type="component" value="Unassembled WGS sequence"/>
</dbReference>
<feature type="domain" description="DUF58" evidence="2">
    <location>
        <begin position="219"/>
        <end position="404"/>
    </location>
</feature>
<reference evidence="4" key="1">
    <citation type="journal article" date="2019" name="Int. J. Syst. Evol. Microbiol.">
        <title>The Global Catalogue of Microorganisms (GCM) 10K type strain sequencing project: providing services to taxonomists for standard genome sequencing and annotation.</title>
        <authorList>
            <consortium name="The Broad Institute Genomics Platform"/>
            <consortium name="The Broad Institute Genome Sequencing Center for Infectious Disease"/>
            <person name="Wu L."/>
            <person name="Ma J."/>
        </authorList>
    </citation>
    <scope>NUCLEOTIDE SEQUENCE [LARGE SCALE GENOMIC DNA]</scope>
    <source>
        <strain evidence="4">JCM 18063</strain>
    </source>
</reference>
<keyword evidence="1" id="KW-0812">Transmembrane</keyword>
<gene>
    <name evidence="3" type="ORF">GCM10023216_26560</name>
</gene>
<feature type="transmembrane region" description="Helical" evidence="1">
    <location>
        <begin position="20"/>
        <end position="39"/>
    </location>
</feature>
<comment type="caution">
    <text evidence="3">The sequence shown here is derived from an EMBL/GenBank/DDBJ whole genome shotgun (WGS) entry which is preliminary data.</text>
</comment>
<proteinExistence type="predicted"/>
<evidence type="ECO:0000259" key="2">
    <source>
        <dbReference type="Pfam" id="PF01882"/>
    </source>
</evidence>
<organism evidence="3 4">
    <name type="scientific">Isoptericola chiayiensis</name>
    <dbReference type="NCBI Taxonomy" id="579446"/>
    <lineage>
        <taxon>Bacteria</taxon>
        <taxon>Bacillati</taxon>
        <taxon>Actinomycetota</taxon>
        <taxon>Actinomycetes</taxon>
        <taxon>Micrococcales</taxon>
        <taxon>Promicromonosporaceae</taxon>
        <taxon>Isoptericola</taxon>
    </lineage>
</organism>
<feature type="transmembrane region" description="Helical" evidence="1">
    <location>
        <begin position="45"/>
        <end position="64"/>
    </location>
</feature>
<dbReference type="RefSeq" id="WP_172152480.1">
    <property type="nucleotide sequence ID" value="NZ_BAABID010000014.1"/>
</dbReference>
<dbReference type="EMBL" id="BAABID010000014">
    <property type="protein sequence ID" value="GAA4733074.1"/>
    <property type="molecule type" value="Genomic_DNA"/>
</dbReference>
<name>A0ABP8YPC3_9MICO</name>
<sequence>MDRSRVPALLRRVARVRTTARGGALAAAGAVLVAGGVVLDLADLVGLGAAALLAVAAAWAALGVQRLDAGRGALDVVRQVDPNPVVAGRPATARLTVAARARTGAAYERLARLRLSEQAAHELAGTGGIRAQVRSHPDRIAVRYAVTPVRRGRWPLGPVLTVRTDVFGLVRTTQPLGTATPVAVWPRTMAVAARASALGDVDRAAVGARLSSPDDSVLREYVPGDDPRRVHWPRSARQDRLMVRSDESAGLRPVTVLLDRGLLAPAPGGAPGARPPTAQQVDDGEWVVELAASVATSFLDSGRPARLVAGDARPADLRTPTHGTRRESVLDATVDLTGLRPPAADDALATTVRALRTGRTRSEITVAVLGPLAPAARGELAALGADGTCWALLVVPRQESRRPQLDETADDLRAAGWRVAACYAGTPPELAWSALTEGAAA</sequence>
<keyword evidence="1" id="KW-1133">Transmembrane helix</keyword>
<evidence type="ECO:0000313" key="3">
    <source>
        <dbReference type="EMBL" id="GAA4733074.1"/>
    </source>
</evidence>
<dbReference type="InterPro" id="IPR002881">
    <property type="entry name" value="DUF58"/>
</dbReference>
<dbReference type="PANTHER" id="PTHR34351">
    <property type="entry name" value="SLR1927 PROTEIN-RELATED"/>
    <property type="match status" value="1"/>
</dbReference>
<protein>
    <recommendedName>
        <fullName evidence="2">DUF58 domain-containing protein</fullName>
    </recommendedName>
</protein>
<keyword evidence="4" id="KW-1185">Reference proteome</keyword>